<evidence type="ECO:0000313" key="2">
    <source>
        <dbReference type="Proteomes" id="UP000886523"/>
    </source>
</evidence>
<dbReference type="Proteomes" id="UP000886523">
    <property type="component" value="Unassembled WGS sequence"/>
</dbReference>
<sequence length="123" mass="14131">MLELFTRKSIFQDNGEIYQLETIYELTGTPSVDERLGVSHLPRRKLVPFPHRIGSGTSASRVQPSEENYSSRRLDISCFKMEPEAVLLVDLGNVEGEWHKCVSKMELKKNKAHRTQVPSSMRR</sequence>
<organism evidence="1 2">
    <name type="scientific">Hydnum rufescens UP504</name>
    <dbReference type="NCBI Taxonomy" id="1448309"/>
    <lineage>
        <taxon>Eukaryota</taxon>
        <taxon>Fungi</taxon>
        <taxon>Dikarya</taxon>
        <taxon>Basidiomycota</taxon>
        <taxon>Agaricomycotina</taxon>
        <taxon>Agaricomycetes</taxon>
        <taxon>Cantharellales</taxon>
        <taxon>Hydnaceae</taxon>
        <taxon>Hydnum</taxon>
    </lineage>
</organism>
<accession>A0A9P6DQ83</accession>
<keyword evidence="2" id="KW-1185">Reference proteome</keyword>
<dbReference type="AlphaFoldDB" id="A0A9P6DQ83"/>
<name>A0A9P6DQ83_9AGAM</name>
<dbReference type="EMBL" id="MU129009">
    <property type="protein sequence ID" value="KAF9510831.1"/>
    <property type="molecule type" value="Genomic_DNA"/>
</dbReference>
<proteinExistence type="predicted"/>
<evidence type="ECO:0000313" key="1">
    <source>
        <dbReference type="EMBL" id="KAF9510831.1"/>
    </source>
</evidence>
<gene>
    <name evidence="1" type="ORF">BS47DRAFT_1395611</name>
</gene>
<reference evidence="1" key="1">
    <citation type="journal article" date="2020" name="Nat. Commun.">
        <title>Large-scale genome sequencing of mycorrhizal fungi provides insights into the early evolution of symbiotic traits.</title>
        <authorList>
            <person name="Miyauchi S."/>
            <person name="Kiss E."/>
            <person name="Kuo A."/>
            <person name="Drula E."/>
            <person name="Kohler A."/>
            <person name="Sanchez-Garcia M."/>
            <person name="Morin E."/>
            <person name="Andreopoulos B."/>
            <person name="Barry K.W."/>
            <person name="Bonito G."/>
            <person name="Buee M."/>
            <person name="Carver A."/>
            <person name="Chen C."/>
            <person name="Cichocki N."/>
            <person name="Clum A."/>
            <person name="Culley D."/>
            <person name="Crous P.W."/>
            <person name="Fauchery L."/>
            <person name="Girlanda M."/>
            <person name="Hayes R.D."/>
            <person name="Keri Z."/>
            <person name="LaButti K."/>
            <person name="Lipzen A."/>
            <person name="Lombard V."/>
            <person name="Magnuson J."/>
            <person name="Maillard F."/>
            <person name="Murat C."/>
            <person name="Nolan M."/>
            <person name="Ohm R.A."/>
            <person name="Pangilinan J."/>
            <person name="Pereira M.F."/>
            <person name="Perotto S."/>
            <person name="Peter M."/>
            <person name="Pfister S."/>
            <person name="Riley R."/>
            <person name="Sitrit Y."/>
            <person name="Stielow J.B."/>
            <person name="Szollosi G."/>
            <person name="Zifcakova L."/>
            <person name="Stursova M."/>
            <person name="Spatafora J.W."/>
            <person name="Tedersoo L."/>
            <person name="Vaario L.M."/>
            <person name="Yamada A."/>
            <person name="Yan M."/>
            <person name="Wang P."/>
            <person name="Xu J."/>
            <person name="Bruns T."/>
            <person name="Baldrian P."/>
            <person name="Vilgalys R."/>
            <person name="Dunand C."/>
            <person name="Henrissat B."/>
            <person name="Grigoriev I.V."/>
            <person name="Hibbett D."/>
            <person name="Nagy L.G."/>
            <person name="Martin F.M."/>
        </authorList>
    </citation>
    <scope>NUCLEOTIDE SEQUENCE</scope>
    <source>
        <strain evidence="1">UP504</strain>
    </source>
</reference>
<protein>
    <submittedName>
        <fullName evidence="1">Uncharacterized protein</fullName>
    </submittedName>
</protein>
<comment type="caution">
    <text evidence="1">The sequence shown here is derived from an EMBL/GenBank/DDBJ whole genome shotgun (WGS) entry which is preliminary data.</text>
</comment>